<dbReference type="CDD" id="cd00751">
    <property type="entry name" value="thiolase"/>
    <property type="match status" value="1"/>
</dbReference>
<dbReference type="PROSITE" id="PS00737">
    <property type="entry name" value="THIOLASE_2"/>
    <property type="match status" value="1"/>
</dbReference>
<dbReference type="InterPro" id="IPR020613">
    <property type="entry name" value="Thiolase_CS"/>
</dbReference>
<dbReference type="NCBIfam" id="TIGR01930">
    <property type="entry name" value="AcCoA-C-Actrans"/>
    <property type="match status" value="1"/>
</dbReference>
<dbReference type="Pfam" id="PF02803">
    <property type="entry name" value="Thiolase_C"/>
    <property type="match status" value="1"/>
</dbReference>
<keyword evidence="2 6" id="KW-0808">Transferase</keyword>
<feature type="active site" description="Proton acceptor" evidence="5">
    <location>
        <position position="349"/>
    </location>
</feature>
<evidence type="ECO:0000256" key="3">
    <source>
        <dbReference type="ARBA" id="ARBA00023315"/>
    </source>
</evidence>
<dbReference type="InterPro" id="IPR020617">
    <property type="entry name" value="Thiolase_C"/>
</dbReference>
<dbReference type="Proteomes" id="UP000648816">
    <property type="component" value="Unassembled WGS sequence"/>
</dbReference>
<comment type="similarity">
    <text evidence="1 6">Belongs to the thiolase-like superfamily. Thiolase family.</text>
</comment>
<dbReference type="EMBL" id="JABWQP020000001">
    <property type="protein sequence ID" value="MBV4484418.1"/>
    <property type="molecule type" value="Genomic_DNA"/>
</dbReference>
<protein>
    <submittedName>
        <fullName evidence="9">Acetyl-CoA C-acetyltransferase</fullName>
    </submittedName>
</protein>
<name>A0A923EYX7_9PSED</name>
<comment type="caution">
    <text evidence="9">The sequence shown here is derived from an EMBL/GenBank/DDBJ whole genome shotgun (WGS) entry which is preliminary data.</text>
</comment>
<proteinExistence type="inferred from homology"/>
<dbReference type="GO" id="GO:0044281">
    <property type="term" value="P:small molecule metabolic process"/>
    <property type="evidence" value="ECO:0007669"/>
    <property type="project" value="UniProtKB-ARBA"/>
</dbReference>
<evidence type="ECO:0000259" key="7">
    <source>
        <dbReference type="Pfam" id="PF00108"/>
    </source>
</evidence>
<dbReference type="PIRSF" id="PIRSF000429">
    <property type="entry name" value="Ac-CoA_Ac_transf"/>
    <property type="match status" value="1"/>
</dbReference>
<feature type="domain" description="Thiolase N-terminal" evidence="7">
    <location>
        <begin position="4"/>
        <end position="262"/>
    </location>
</feature>
<dbReference type="AlphaFoldDB" id="A0A923EYX7"/>
<evidence type="ECO:0000256" key="2">
    <source>
        <dbReference type="ARBA" id="ARBA00022679"/>
    </source>
</evidence>
<evidence type="ECO:0000259" key="8">
    <source>
        <dbReference type="Pfam" id="PF02803"/>
    </source>
</evidence>
<feature type="active site" description="Proton acceptor" evidence="5">
    <location>
        <position position="379"/>
    </location>
</feature>
<dbReference type="NCBIfam" id="NF004206">
    <property type="entry name" value="PRK05656.1"/>
    <property type="match status" value="1"/>
</dbReference>
<accession>A0A923EYX7</accession>
<dbReference type="Gene3D" id="3.40.47.10">
    <property type="match status" value="2"/>
</dbReference>
<feature type="active site" description="Acyl-thioester intermediate" evidence="5">
    <location>
        <position position="88"/>
    </location>
</feature>
<gene>
    <name evidence="9" type="ORF">HU727_00120</name>
    <name evidence="10" type="ORF">HU727_002310</name>
</gene>
<dbReference type="SUPFAM" id="SSF53901">
    <property type="entry name" value="Thiolase-like"/>
    <property type="match status" value="2"/>
</dbReference>
<feature type="domain" description="Thiolase C-terminal" evidence="8">
    <location>
        <begin position="271"/>
        <end position="392"/>
    </location>
</feature>
<dbReference type="InterPro" id="IPR020610">
    <property type="entry name" value="Thiolase_AS"/>
</dbReference>
<comment type="catalytic activity">
    <reaction evidence="4">
        <text>succinyl-CoA + acetyl-CoA = 3-oxoadipyl-CoA + CoA</text>
        <dbReference type="Rhea" id="RHEA:19481"/>
        <dbReference type="ChEBI" id="CHEBI:57287"/>
        <dbReference type="ChEBI" id="CHEBI:57288"/>
        <dbReference type="ChEBI" id="CHEBI:57292"/>
        <dbReference type="ChEBI" id="CHEBI:57348"/>
        <dbReference type="EC" id="2.3.1.174"/>
    </reaction>
</comment>
<dbReference type="Pfam" id="PF00108">
    <property type="entry name" value="Thiolase_N"/>
    <property type="match status" value="1"/>
</dbReference>
<dbReference type="FunFam" id="3.40.47.10:FF:000010">
    <property type="entry name" value="Acetyl-CoA acetyltransferase (Thiolase)"/>
    <property type="match status" value="1"/>
</dbReference>
<keyword evidence="11" id="KW-1185">Reference proteome</keyword>
<organism evidence="9">
    <name type="scientific">Pseudomonas khorasanensis</name>
    <dbReference type="NCBI Taxonomy" id="2745508"/>
    <lineage>
        <taxon>Bacteria</taxon>
        <taxon>Pseudomonadati</taxon>
        <taxon>Pseudomonadota</taxon>
        <taxon>Gammaproteobacteria</taxon>
        <taxon>Pseudomonadales</taxon>
        <taxon>Pseudomonadaceae</taxon>
        <taxon>Pseudomonas</taxon>
    </lineage>
</organism>
<dbReference type="InterPro" id="IPR002155">
    <property type="entry name" value="Thiolase"/>
</dbReference>
<keyword evidence="3 6" id="KW-0012">Acyltransferase</keyword>
<dbReference type="GO" id="GO:0033812">
    <property type="term" value="F:3-oxoadipyl-CoA thiolase activity"/>
    <property type="evidence" value="ECO:0007669"/>
    <property type="project" value="UniProtKB-EC"/>
</dbReference>
<dbReference type="PANTHER" id="PTHR18919:SF107">
    <property type="entry name" value="ACETYL-COA ACETYLTRANSFERASE, CYTOSOLIC"/>
    <property type="match status" value="1"/>
</dbReference>
<dbReference type="PANTHER" id="PTHR18919">
    <property type="entry name" value="ACETYL-COA C-ACYLTRANSFERASE"/>
    <property type="match status" value="1"/>
</dbReference>
<dbReference type="PROSITE" id="PS00099">
    <property type="entry name" value="THIOLASE_3"/>
    <property type="match status" value="1"/>
</dbReference>
<reference evidence="10" key="3">
    <citation type="submission" date="2021-06" db="EMBL/GenBank/DDBJ databases">
        <title>Updating the genus Pseudomonas: Description of 43 new species and partition of the Pseudomonas putida group.</title>
        <authorList>
            <person name="Girard L."/>
            <person name="Lood C."/>
            <person name="Vandamme P."/>
            <person name="Rokni-Zadeh H."/>
            <person name="Van Noort V."/>
            <person name="Hofte M."/>
            <person name="Lavigne R."/>
            <person name="De Mot R."/>
        </authorList>
    </citation>
    <scope>NUCLEOTIDE SEQUENCE</scope>
    <source>
        <strain evidence="10">SWRI153</strain>
    </source>
</reference>
<evidence type="ECO:0000313" key="10">
    <source>
        <dbReference type="EMBL" id="MBV4484418.1"/>
    </source>
</evidence>
<dbReference type="InterPro" id="IPR020616">
    <property type="entry name" value="Thiolase_N"/>
</dbReference>
<evidence type="ECO:0000256" key="5">
    <source>
        <dbReference type="PIRSR" id="PIRSR000429-1"/>
    </source>
</evidence>
<evidence type="ECO:0000256" key="1">
    <source>
        <dbReference type="ARBA" id="ARBA00010982"/>
    </source>
</evidence>
<dbReference type="PROSITE" id="PS00098">
    <property type="entry name" value="THIOLASE_1"/>
    <property type="match status" value="1"/>
</dbReference>
<evidence type="ECO:0000313" key="11">
    <source>
        <dbReference type="Proteomes" id="UP000648816"/>
    </source>
</evidence>
<reference evidence="9" key="2">
    <citation type="submission" date="2020-07" db="EMBL/GenBank/DDBJ databases">
        <authorList>
            <person name="Lood C."/>
            <person name="Girard L."/>
        </authorList>
    </citation>
    <scope>NUCLEOTIDE SEQUENCE</scope>
    <source>
        <strain evidence="9">SWRI153</strain>
    </source>
</reference>
<dbReference type="RefSeq" id="WP_186528084.1">
    <property type="nucleotide sequence ID" value="NZ_JABWQP020000001.1"/>
</dbReference>
<evidence type="ECO:0000256" key="4">
    <source>
        <dbReference type="ARBA" id="ARBA00048527"/>
    </source>
</evidence>
<evidence type="ECO:0000256" key="6">
    <source>
        <dbReference type="RuleBase" id="RU003557"/>
    </source>
</evidence>
<dbReference type="EMBL" id="JABWQP010000001">
    <property type="protein sequence ID" value="MBC3340037.1"/>
    <property type="molecule type" value="Genomic_DNA"/>
</dbReference>
<dbReference type="InterPro" id="IPR020615">
    <property type="entry name" value="Thiolase_acyl_enz_int_AS"/>
</dbReference>
<reference evidence="9 11" key="1">
    <citation type="journal article" date="2020" name="Microorganisms">
        <title>Reliable Identification of Environmental Pseudomonas Isolates Using the rpoD Gene.</title>
        <authorList>
            <consortium name="The Broad Institute Genome Sequencing Platform"/>
            <person name="Girard L."/>
            <person name="Lood C."/>
            <person name="Rokni-Zadeh H."/>
            <person name="van Noort V."/>
            <person name="Lavigne R."/>
            <person name="De Mot R."/>
        </authorList>
    </citation>
    <scope>NUCLEOTIDE SEQUENCE</scope>
    <source>
        <strain evidence="9 11">SWRI153</strain>
    </source>
</reference>
<evidence type="ECO:0000313" key="9">
    <source>
        <dbReference type="EMBL" id="MBC3340037.1"/>
    </source>
</evidence>
<dbReference type="InterPro" id="IPR016039">
    <property type="entry name" value="Thiolase-like"/>
</dbReference>
<sequence length="393" mass="40584">MQDVVIVAATRTAIGGFQGSLATVSAVDLGAAVIRQLLAQTGLDGAQVDEVIMGQVLTAGAGQNPARQAAIKAGLPHAVPAMTLNKVCGSGLKALHLGAQAIRCGDAEVIIAGGQENMSLANYVMPGARTGLRMGHAQIVDTMISDGLWDAFNDYHMGITAENLVEKYEISREQQDAFAASSQQKAAAAIEAGRFVDEITPILIPQRKGDPVAFRTDEQPRGDTTAESLAKLRPAFKKDGSVTAGNASSLNDGAAAVILMSAEKAKALGLPVLARIAAYANAGVDPAIMGIGPVSATRRCLDKAGWNIGQLDLIEANEAFAAQSLAVAKDLQWDLDKVNVNGGAIALGHPIGASGCRVLVTLLHEMIKRDAKKGLATLCIGGGQGVALALERV</sequence>